<evidence type="ECO:0000256" key="4">
    <source>
        <dbReference type="ARBA" id="ARBA00022630"/>
    </source>
</evidence>
<comment type="cofactor">
    <cofactor evidence="1">
        <name>FMN</name>
        <dbReference type="ChEBI" id="CHEBI:58210"/>
    </cofactor>
</comment>
<comment type="cofactor">
    <cofactor evidence="2">
        <name>[4Fe-4S] cluster</name>
        <dbReference type="ChEBI" id="CHEBI:49883"/>
    </cofactor>
</comment>
<dbReference type="InterPro" id="IPR023753">
    <property type="entry name" value="FAD/NAD-binding_dom"/>
</dbReference>
<proteinExistence type="inferred from homology"/>
<dbReference type="SUPFAM" id="SSF51905">
    <property type="entry name" value="FAD/NAD(P)-binding domain"/>
    <property type="match status" value="1"/>
</dbReference>
<dbReference type="PRINTS" id="PR00368">
    <property type="entry name" value="FADPNR"/>
</dbReference>
<dbReference type="InterPro" id="IPR051793">
    <property type="entry name" value="NADH:flavin_oxidoreductase"/>
</dbReference>
<dbReference type="GO" id="GO:0046872">
    <property type="term" value="F:metal ion binding"/>
    <property type="evidence" value="ECO:0007669"/>
    <property type="project" value="UniProtKB-KW"/>
</dbReference>
<evidence type="ECO:0000256" key="6">
    <source>
        <dbReference type="ARBA" id="ARBA00022723"/>
    </source>
</evidence>
<dbReference type="PANTHER" id="PTHR42917">
    <property type="entry name" value="2,4-DIENOYL-COA REDUCTASE"/>
    <property type="match status" value="1"/>
</dbReference>
<dbReference type="Gene3D" id="3.20.20.70">
    <property type="entry name" value="Aldolase class I"/>
    <property type="match status" value="1"/>
</dbReference>
<keyword evidence="6" id="KW-0479">Metal-binding</keyword>
<sequence length="646" mass="70336">MKYPLLFSEGQIGSVKLKNRIVMPAIGTSLASATGEASAELIRYYEERARGGCGLIITEITKIDETYGAGLPTQLTATDPEQVPQLERLTKTVHKYGTKLFVQLHHPGRETHGHLLKGKQIVAPSAIMCKSTQEEPRALTTEETEGLVKAFVKGARLAQIAGVDGVELHGAHGYLINQFLSPYTNKRSDKYGGHFENRMRFITEIILGIRHICGADFPISVRLSADEFVEGGLKLDDTVKIARYLESIGIDALNISSGIYESGATIVEPTSFAQGWKKHLAKTIKAAVKLPVIAVNVVRKPDFAEELLTDHVSDFIGLGRAHLADPDWANKALLGQDESIRPCISCLHCIAEVSAGRAVKCAVNPKVGREEEFSHLETDGDNKVVVIIGGGPGGMEAARTLALRNYQPILFEKESELGGALRLAGKPPGKEKMTWFVDYQVHELKRLNIDIRLNTSPTLADIRALNPHAVFWAAGAEHIVPPIKGVDQSRISVASDILDEKVTLTDKEVVVIGSGMTGCETAEMLAADGNRVTIVEMQKTVGNGIYPSIRFDMLQKLNKYQVEIMTEHSVNTIHDDNVTVTNLKSGTTNEIIADHVVLSVGVKPRVGFVDQLKEICPHVAVIGDANKGGRIADAVREGYEKAFVLN</sequence>
<keyword evidence="4" id="KW-0285">Flavoprotein</keyword>
<evidence type="ECO:0000256" key="8">
    <source>
        <dbReference type="ARBA" id="ARBA00023004"/>
    </source>
</evidence>
<feature type="domain" description="FAD/NAD(P)-binding" evidence="11">
    <location>
        <begin position="385"/>
        <end position="609"/>
    </location>
</feature>
<dbReference type="Gene3D" id="3.50.50.60">
    <property type="entry name" value="FAD/NAD(P)-binding domain"/>
    <property type="match status" value="1"/>
</dbReference>
<evidence type="ECO:0000256" key="1">
    <source>
        <dbReference type="ARBA" id="ARBA00001917"/>
    </source>
</evidence>
<name>A0A2V3W532_9BACI</name>
<feature type="domain" description="NADH:flavin oxidoreductase/NADH oxidase N-terminal" evidence="10">
    <location>
        <begin position="6"/>
        <end position="332"/>
    </location>
</feature>
<evidence type="ECO:0000259" key="10">
    <source>
        <dbReference type="Pfam" id="PF00724"/>
    </source>
</evidence>
<dbReference type="Pfam" id="PF00724">
    <property type="entry name" value="Oxidored_FMN"/>
    <property type="match status" value="1"/>
</dbReference>
<dbReference type="SUPFAM" id="SSF51395">
    <property type="entry name" value="FMN-linked oxidoreductases"/>
    <property type="match status" value="1"/>
</dbReference>
<evidence type="ECO:0000256" key="9">
    <source>
        <dbReference type="ARBA" id="ARBA00023014"/>
    </source>
</evidence>
<organism evidence="12 13">
    <name type="scientific">Streptohalobacillus salinus</name>
    <dbReference type="NCBI Taxonomy" id="621096"/>
    <lineage>
        <taxon>Bacteria</taxon>
        <taxon>Bacillati</taxon>
        <taxon>Bacillota</taxon>
        <taxon>Bacilli</taxon>
        <taxon>Bacillales</taxon>
        <taxon>Bacillaceae</taxon>
        <taxon>Streptohalobacillus</taxon>
    </lineage>
</organism>
<keyword evidence="7" id="KW-0560">Oxidoreductase</keyword>
<evidence type="ECO:0000313" key="12">
    <source>
        <dbReference type="EMBL" id="PXW88304.1"/>
    </source>
</evidence>
<dbReference type="Gene3D" id="3.40.50.720">
    <property type="entry name" value="NAD(P)-binding Rossmann-like Domain"/>
    <property type="match status" value="1"/>
</dbReference>
<dbReference type="EMBL" id="QJJR01000013">
    <property type="protein sequence ID" value="PXW88304.1"/>
    <property type="molecule type" value="Genomic_DNA"/>
</dbReference>
<protein>
    <submittedName>
        <fullName evidence="12">2,4-dienoyl-CoA reductase-like NADH-dependent reductase (Old Yellow Enzyme family)</fullName>
    </submittedName>
</protein>
<keyword evidence="9" id="KW-0411">Iron-sulfur</keyword>
<evidence type="ECO:0000256" key="2">
    <source>
        <dbReference type="ARBA" id="ARBA00001966"/>
    </source>
</evidence>
<dbReference type="GO" id="GO:0051536">
    <property type="term" value="F:iron-sulfur cluster binding"/>
    <property type="evidence" value="ECO:0007669"/>
    <property type="project" value="UniProtKB-KW"/>
</dbReference>
<dbReference type="CDD" id="cd02803">
    <property type="entry name" value="OYE_like_FMN_family"/>
    <property type="match status" value="1"/>
</dbReference>
<dbReference type="InterPro" id="IPR001155">
    <property type="entry name" value="OxRdtase_FMN_N"/>
</dbReference>
<evidence type="ECO:0000256" key="7">
    <source>
        <dbReference type="ARBA" id="ARBA00023002"/>
    </source>
</evidence>
<dbReference type="PRINTS" id="PR00469">
    <property type="entry name" value="PNDRDTASEII"/>
</dbReference>
<accession>A0A2V3W532</accession>
<dbReference type="AlphaFoldDB" id="A0A2V3W532"/>
<keyword evidence="8" id="KW-0408">Iron</keyword>
<gene>
    <name evidence="12" type="ORF">DES38_11335</name>
</gene>
<evidence type="ECO:0000313" key="13">
    <source>
        <dbReference type="Proteomes" id="UP000247922"/>
    </source>
</evidence>
<dbReference type="RefSeq" id="WP_211305854.1">
    <property type="nucleotide sequence ID" value="NZ_QJJR01000013.1"/>
</dbReference>
<reference evidence="12 13" key="1">
    <citation type="submission" date="2018-05" db="EMBL/GenBank/DDBJ databases">
        <title>Genomic Encyclopedia of Type Strains, Phase IV (KMG-IV): sequencing the most valuable type-strain genomes for metagenomic binning, comparative biology and taxonomic classification.</title>
        <authorList>
            <person name="Goeker M."/>
        </authorList>
    </citation>
    <scope>NUCLEOTIDE SEQUENCE [LARGE SCALE GENOMIC DNA]</scope>
    <source>
        <strain evidence="12 13">DSM 22440</strain>
    </source>
</reference>
<keyword evidence="13" id="KW-1185">Reference proteome</keyword>
<dbReference type="InterPro" id="IPR013785">
    <property type="entry name" value="Aldolase_TIM"/>
</dbReference>
<dbReference type="InterPro" id="IPR036188">
    <property type="entry name" value="FAD/NAD-bd_sf"/>
</dbReference>
<evidence type="ECO:0000256" key="3">
    <source>
        <dbReference type="ARBA" id="ARBA00011048"/>
    </source>
</evidence>
<evidence type="ECO:0000259" key="11">
    <source>
        <dbReference type="Pfam" id="PF07992"/>
    </source>
</evidence>
<keyword evidence="5" id="KW-0288">FMN</keyword>
<dbReference type="GO" id="GO:0016491">
    <property type="term" value="F:oxidoreductase activity"/>
    <property type="evidence" value="ECO:0007669"/>
    <property type="project" value="UniProtKB-KW"/>
</dbReference>
<comment type="similarity">
    <text evidence="3">In the N-terminal section; belongs to the NADH:flavin oxidoreductase/NADH oxidase family.</text>
</comment>
<comment type="caution">
    <text evidence="12">The sequence shown here is derived from an EMBL/GenBank/DDBJ whole genome shotgun (WGS) entry which is preliminary data.</text>
</comment>
<evidence type="ECO:0000256" key="5">
    <source>
        <dbReference type="ARBA" id="ARBA00022643"/>
    </source>
</evidence>
<dbReference type="Proteomes" id="UP000247922">
    <property type="component" value="Unassembled WGS sequence"/>
</dbReference>
<dbReference type="PANTHER" id="PTHR42917:SF2">
    <property type="entry name" value="2,4-DIENOYL-COA REDUCTASE [(2E)-ENOYL-COA-PRODUCING]"/>
    <property type="match status" value="1"/>
</dbReference>
<dbReference type="Pfam" id="PF07992">
    <property type="entry name" value="Pyr_redox_2"/>
    <property type="match status" value="1"/>
</dbReference>
<dbReference type="GO" id="GO:0010181">
    <property type="term" value="F:FMN binding"/>
    <property type="evidence" value="ECO:0007669"/>
    <property type="project" value="InterPro"/>
</dbReference>